<evidence type="ECO:0000313" key="2">
    <source>
        <dbReference type="Proteomes" id="UP000053676"/>
    </source>
</evidence>
<evidence type="ECO:0000313" key="1">
    <source>
        <dbReference type="EMBL" id="ETN80109.1"/>
    </source>
</evidence>
<protein>
    <submittedName>
        <fullName evidence="1">Uncharacterized protein</fullName>
    </submittedName>
</protein>
<dbReference type="Proteomes" id="UP000053676">
    <property type="component" value="Unassembled WGS sequence"/>
</dbReference>
<dbReference type="KEGG" id="nai:NECAME_18045"/>
<accession>W2TET2</accession>
<dbReference type="EMBL" id="KI659219">
    <property type="protein sequence ID" value="ETN80109.1"/>
    <property type="molecule type" value="Genomic_DNA"/>
</dbReference>
<sequence length="59" mass="6463">MKTVHKPCSSSAGVCNCGKGYELERITFESLTFPGGFLSSKTIERSSPFNHVSEQINPQ</sequence>
<proteinExistence type="predicted"/>
<gene>
    <name evidence="1" type="ORF">NECAME_18045</name>
</gene>
<keyword evidence="2" id="KW-1185">Reference proteome</keyword>
<organism evidence="1 2">
    <name type="scientific">Necator americanus</name>
    <name type="common">Human hookworm</name>
    <dbReference type="NCBI Taxonomy" id="51031"/>
    <lineage>
        <taxon>Eukaryota</taxon>
        <taxon>Metazoa</taxon>
        <taxon>Ecdysozoa</taxon>
        <taxon>Nematoda</taxon>
        <taxon>Chromadorea</taxon>
        <taxon>Rhabditida</taxon>
        <taxon>Rhabditina</taxon>
        <taxon>Rhabditomorpha</taxon>
        <taxon>Strongyloidea</taxon>
        <taxon>Ancylostomatidae</taxon>
        <taxon>Bunostominae</taxon>
        <taxon>Necator</taxon>
    </lineage>
</organism>
<name>W2TET2_NECAM</name>
<dbReference type="AlphaFoldDB" id="W2TET2"/>
<reference evidence="2" key="1">
    <citation type="journal article" date="2014" name="Nat. Genet.">
        <title>Genome of the human hookworm Necator americanus.</title>
        <authorList>
            <person name="Tang Y.T."/>
            <person name="Gao X."/>
            <person name="Rosa B.A."/>
            <person name="Abubucker S."/>
            <person name="Hallsworth-Pepin K."/>
            <person name="Martin J."/>
            <person name="Tyagi R."/>
            <person name="Heizer E."/>
            <person name="Zhang X."/>
            <person name="Bhonagiri-Palsikar V."/>
            <person name="Minx P."/>
            <person name="Warren W.C."/>
            <person name="Wang Q."/>
            <person name="Zhan B."/>
            <person name="Hotez P.J."/>
            <person name="Sternberg P.W."/>
            <person name="Dougall A."/>
            <person name="Gaze S.T."/>
            <person name="Mulvenna J."/>
            <person name="Sotillo J."/>
            <person name="Ranganathan S."/>
            <person name="Rabelo E.M."/>
            <person name="Wilson R.K."/>
            <person name="Felgner P.L."/>
            <person name="Bethony J."/>
            <person name="Hawdon J.M."/>
            <person name="Gasser R.B."/>
            <person name="Loukas A."/>
            <person name="Mitreva M."/>
        </authorList>
    </citation>
    <scope>NUCLEOTIDE SEQUENCE [LARGE SCALE GENOMIC DNA]</scope>
</reference>